<protein>
    <submittedName>
        <fullName evidence="7">Sigma-70 family RNA polymerase sigma factor</fullName>
    </submittedName>
</protein>
<dbReference type="InterPro" id="IPR013324">
    <property type="entry name" value="RNA_pol_sigma_r3/r4-like"/>
</dbReference>
<dbReference type="PANTHER" id="PTHR43133:SF60">
    <property type="entry name" value="RNA POLYMERASE SIGMA FACTOR SIGV"/>
    <property type="match status" value="1"/>
</dbReference>
<dbReference type="InterPro" id="IPR013325">
    <property type="entry name" value="RNA_pol_sigma_r2"/>
</dbReference>
<dbReference type="EMBL" id="JAHQCW010000054">
    <property type="protein sequence ID" value="MBU9739246.1"/>
    <property type="molecule type" value="Genomic_DNA"/>
</dbReference>
<dbReference type="GO" id="GO:0006352">
    <property type="term" value="P:DNA-templated transcription initiation"/>
    <property type="evidence" value="ECO:0007669"/>
    <property type="project" value="InterPro"/>
</dbReference>
<dbReference type="InterPro" id="IPR007627">
    <property type="entry name" value="RNA_pol_sigma70_r2"/>
</dbReference>
<gene>
    <name evidence="7" type="ORF">KTH89_22180</name>
</gene>
<dbReference type="SUPFAM" id="SSF88659">
    <property type="entry name" value="Sigma3 and sigma4 domains of RNA polymerase sigma factors"/>
    <property type="match status" value="1"/>
</dbReference>
<evidence type="ECO:0000256" key="2">
    <source>
        <dbReference type="ARBA" id="ARBA00023015"/>
    </source>
</evidence>
<organism evidence="7 8">
    <name type="scientific">Diplocloster agilis</name>
    <dbReference type="NCBI Taxonomy" id="2850323"/>
    <lineage>
        <taxon>Bacteria</taxon>
        <taxon>Bacillati</taxon>
        <taxon>Bacillota</taxon>
        <taxon>Clostridia</taxon>
        <taxon>Lachnospirales</taxon>
        <taxon>Lachnospiraceae</taxon>
        <taxon>Diplocloster</taxon>
    </lineage>
</organism>
<keyword evidence="8" id="KW-1185">Reference proteome</keyword>
<dbReference type="AlphaFoldDB" id="A0A949NG60"/>
<dbReference type="Pfam" id="PF08281">
    <property type="entry name" value="Sigma70_r4_2"/>
    <property type="match status" value="1"/>
</dbReference>
<dbReference type="SUPFAM" id="SSF88946">
    <property type="entry name" value="Sigma2 domain of RNA polymerase sigma factors"/>
    <property type="match status" value="1"/>
</dbReference>
<dbReference type="GO" id="GO:0016987">
    <property type="term" value="F:sigma factor activity"/>
    <property type="evidence" value="ECO:0007669"/>
    <property type="project" value="UniProtKB-KW"/>
</dbReference>
<keyword evidence="3" id="KW-0731">Sigma factor</keyword>
<comment type="caution">
    <text evidence="7">The sequence shown here is derived from an EMBL/GenBank/DDBJ whole genome shotgun (WGS) entry which is preliminary data.</text>
</comment>
<dbReference type="InterPro" id="IPR013249">
    <property type="entry name" value="RNA_pol_sigma70_r4_t2"/>
</dbReference>
<evidence type="ECO:0000313" key="8">
    <source>
        <dbReference type="Proteomes" id="UP000712157"/>
    </source>
</evidence>
<dbReference type="Proteomes" id="UP000712157">
    <property type="component" value="Unassembled WGS sequence"/>
</dbReference>
<dbReference type="Pfam" id="PF04542">
    <property type="entry name" value="Sigma70_r2"/>
    <property type="match status" value="1"/>
</dbReference>
<dbReference type="NCBIfam" id="TIGR02937">
    <property type="entry name" value="sigma70-ECF"/>
    <property type="match status" value="1"/>
</dbReference>
<dbReference type="InterPro" id="IPR036388">
    <property type="entry name" value="WH-like_DNA-bd_sf"/>
</dbReference>
<name>A0A949NG60_9FIRM</name>
<feature type="domain" description="RNA polymerase sigma factor 70 region 4 type 2" evidence="6">
    <location>
        <begin position="108"/>
        <end position="157"/>
    </location>
</feature>
<dbReference type="CDD" id="cd06171">
    <property type="entry name" value="Sigma70_r4"/>
    <property type="match status" value="1"/>
</dbReference>
<dbReference type="PANTHER" id="PTHR43133">
    <property type="entry name" value="RNA POLYMERASE ECF-TYPE SIGMA FACTO"/>
    <property type="match status" value="1"/>
</dbReference>
<dbReference type="Gene3D" id="1.10.10.10">
    <property type="entry name" value="Winged helix-like DNA-binding domain superfamily/Winged helix DNA-binding domain"/>
    <property type="match status" value="1"/>
</dbReference>
<comment type="similarity">
    <text evidence="1">Belongs to the sigma-70 factor family. ECF subfamily.</text>
</comment>
<evidence type="ECO:0000256" key="3">
    <source>
        <dbReference type="ARBA" id="ARBA00023082"/>
    </source>
</evidence>
<evidence type="ECO:0000256" key="1">
    <source>
        <dbReference type="ARBA" id="ARBA00010641"/>
    </source>
</evidence>
<dbReference type="InterPro" id="IPR014284">
    <property type="entry name" value="RNA_pol_sigma-70_dom"/>
</dbReference>
<keyword evidence="4" id="KW-0804">Transcription</keyword>
<dbReference type="RefSeq" id="WP_238723143.1">
    <property type="nucleotide sequence ID" value="NZ_JAHQCW010000054.1"/>
</dbReference>
<proteinExistence type="inferred from homology"/>
<evidence type="ECO:0000256" key="4">
    <source>
        <dbReference type="ARBA" id="ARBA00023163"/>
    </source>
</evidence>
<evidence type="ECO:0000259" key="6">
    <source>
        <dbReference type="Pfam" id="PF08281"/>
    </source>
</evidence>
<keyword evidence="2" id="KW-0805">Transcription regulation</keyword>
<sequence length="167" mass="19952">MRGRKTEVYEQLITYIQEHQADFYRIAASYLKNPEDAMDAVQNAVCKALEKYRTIRQPEFLKTWFYRILVNECQMMLRNRKKEVLTDEEDTWDIPSTEGVFSEEDYQLYQEVMLLPEKLKTVILLRFYEDMALKEIADITETNLSTVKTRLYQALKILKIQIEGDFL</sequence>
<dbReference type="InterPro" id="IPR039425">
    <property type="entry name" value="RNA_pol_sigma-70-like"/>
</dbReference>
<reference evidence="7" key="1">
    <citation type="submission" date="2021-06" db="EMBL/GenBank/DDBJ databases">
        <title>Description of novel taxa of the family Lachnospiraceae.</title>
        <authorList>
            <person name="Chaplin A.V."/>
            <person name="Sokolova S.R."/>
            <person name="Pikina A.P."/>
            <person name="Korzhanova M."/>
            <person name="Belova V."/>
            <person name="Korostin D."/>
            <person name="Efimov B.A."/>
        </authorList>
    </citation>
    <scope>NUCLEOTIDE SEQUENCE</scope>
    <source>
        <strain evidence="7">ASD5720</strain>
    </source>
</reference>
<feature type="domain" description="RNA polymerase sigma-70 region 2" evidence="5">
    <location>
        <begin position="16"/>
        <end position="82"/>
    </location>
</feature>
<dbReference type="Gene3D" id="1.10.1740.10">
    <property type="match status" value="1"/>
</dbReference>
<dbReference type="GO" id="GO:0003677">
    <property type="term" value="F:DNA binding"/>
    <property type="evidence" value="ECO:0007669"/>
    <property type="project" value="InterPro"/>
</dbReference>
<accession>A0A949NG60</accession>
<evidence type="ECO:0000259" key="5">
    <source>
        <dbReference type="Pfam" id="PF04542"/>
    </source>
</evidence>
<evidence type="ECO:0000313" key="7">
    <source>
        <dbReference type="EMBL" id="MBU9739246.1"/>
    </source>
</evidence>